<gene>
    <name evidence="1" type="ORF">KCX82_07195</name>
</gene>
<proteinExistence type="predicted"/>
<reference evidence="1" key="1">
    <citation type="submission" date="2021-04" db="EMBL/GenBank/DDBJ databases">
        <title>Sinoanaerobacter chloroacetimidivorans sp. nov., an obligate anaerobic bacterium isolated from anaerobic sludge.</title>
        <authorList>
            <person name="Bao Y."/>
        </authorList>
    </citation>
    <scope>NUCLEOTIDE SEQUENCE</scope>
    <source>
        <strain evidence="1">BAD-6</strain>
    </source>
</reference>
<accession>A0A8J7W2F9</accession>
<reference evidence="1" key="2">
    <citation type="submission" date="2021-04" db="EMBL/GenBank/DDBJ databases">
        <authorList>
            <person name="Liu J."/>
        </authorList>
    </citation>
    <scope>NUCLEOTIDE SEQUENCE</scope>
    <source>
        <strain evidence="1">BAD-6</strain>
    </source>
</reference>
<comment type="caution">
    <text evidence="1">The sequence shown here is derived from an EMBL/GenBank/DDBJ whole genome shotgun (WGS) entry which is preliminary data.</text>
</comment>
<dbReference type="AlphaFoldDB" id="A0A8J7W2F9"/>
<dbReference type="Proteomes" id="UP000675664">
    <property type="component" value="Unassembled WGS sequence"/>
</dbReference>
<dbReference type="RefSeq" id="WP_227017777.1">
    <property type="nucleotide sequence ID" value="NZ_JAGSND010000003.1"/>
</dbReference>
<sequence>MNSNRYFQEISRRLMQFNISAEGIKENGAFYFSFDGAPLCHVAPDGANYHYSEHLDTEEKKGLCSLVTEISEETRIYVQAVENASPLKAADLRDGYKLLSEHENIVLAGTDLGEHGYQFVTWRYTYDREGVTLGHYYHNDYSGAKEDFAVRSGLINKHKLFDNEELKEVYRALDQSQKYIPYLTFDQEQKILELKKKIEHVSPKAVEAYKTEQETQMEKPIFHIQIVVGDLEEDLLRVKKDTDGAVLMHELKLPATASELQEAYNFQTKNETFYQIVKCIRYLDLVGDMSVIDLDCLNEAAKIIDQMDELQISELQLSMRGNPPEDEVQLKELCDNIHGPLRFIQNHLNM</sequence>
<dbReference type="EMBL" id="JAGSND010000003">
    <property type="protein sequence ID" value="MBR0597650.1"/>
    <property type="molecule type" value="Genomic_DNA"/>
</dbReference>
<name>A0A8J7W2F9_9FIRM</name>
<evidence type="ECO:0000313" key="2">
    <source>
        <dbReference type="Proteomes" id="UP000675664"/>
    </source>
</evidence>
<organism evidence="1 2">
    <name type="scientific">Sinanaerobacter chloroacetimidivorans</name>
    <dbReference type="NCBI Taxonomy" id="2818044"/>
    <lineage>
        <taxon>Bacteria</taxon>
        <taxon>Bacillati</taxon>
        <taxon>Bacillota</taxon>
        <taxon>Clostridia</taxon>
        <taxon>Peptostreptococcales</taxon>
        <taxon>Anaerovoracaceae</taxon>
        <taxon>Sinanaerobacter</taxon>
    </lineage>
</organism>
<keyword evidence="2" id="KW-1185">Reference proteome</keyword>
<evidence type="ECO:0000313" key="1">
    <source>
        <dbReference type="EMBL" id="MBR0597650.1"/>
    </source>
</evidence>
<protein>
    <submittedName>
        <fullName evidence="1">Uncharacterized protein</fullName>
    </submittedName>
</protein>